<reference evidence="3 4" key="1">
    <citation type="submission" date="2019-05" db="EMBL/GenBank/DDBJ databases">
        <authorList>
            <consortium name="Science for Life Laboratories"/>
        </authorList>
    </citation>
    <scope>NUCLEOTIDE SEQUENCE [LARGE SCALE GENOMIC DNA]</scope>
    <source>
        <strain evidence="3">Soil9</strain>
    </source>
</reference>
<organism evidence="3 4">
    <name type="scientific">Gemmata massiliana</name>
    <dbReference type="NCBI Taxonomy" id="1210884"/>
    <lineage>
        <taxon>Bacteria</taxon>
        <taxon>Pseudomonadati</taxon>
        <taxon>Planctomycetota</taxon>
        <taxon>Planctomycetia</taxon>
        <taxon>Gemmatales</taxon>
        <taxon>Gemmataceae</taxon>
        <taxon>Gemmata</taxon>
    </lineage>
</organism>
<feature type="domain" description="ATP-grasp" evidence="2">
    <location>
        <begin position="113"/>
        <end position="298"/>
    </location>
</feature>
<dbReference type="KEGG" id="gms:SOIL9_38910"/>
<dbReference type="PROSITE" id="PS50975">
    <property type="entry name" value="ATP_GRASP"/>
    <property type="match status" value="1"/>
</dbReference>
<protein>
    <recommendedName>
        <fullName evidence="2">ATP-grasp domain-containing protein</fullName>
    </recommendedName>
</protein>
<keyword evidence="1" id="KW-0547">Nucleotide-binding</keyword>
<evidence type="ECO:0000256" key="1">
    <source>
        <dbReference type="PROSITE-ProRule" id="PRU00409"/>
    </source>
</evidence>
<dbReference type="GO" id="GO:0016874">
    <property type="term" value="F:ligase activity"/>
    <property type="evidence" value="ECO:0007669"/>
    <property type="project" value="UniProtKB-KW"/>
</dbReference>
<evidence type="ECO:0000313" key="4">
    <source>
        <dbReference type="Proteomes" id="UP000464178"/>
    </source>
</evidence>
<dbReference type="InterPro" id="IPR040803">
    <property type="entry name" value="MfnD_preATP-grasp"/>
</dbReference>
<dbReference type="Pfam" id="PF02655">
    <property type="entry name" value="ATP-grasp_3"/>
    <property type="match status" value="1"/>
</dbReference>
<dbReference type="GO" id="GO:0005524">
    <property type="term" value="F:ATP binding"/>
    <property type="evidence" value="ECO:0007669"/>
    <property type="project" value="UniProtKB-UniRule"/>
</dbReference>
<accession>A0A6P2CY47</accession>
<dbReference type="SUPFAM" id="SSF56059">
    <property type="entry name" value="Glutathione synthetase ATP-binding domain-like"/>
    <property type="match status" value="1"/>
</dbReference>
<dbReference type="Gene3D" id="3.30.470.20">
    <property type="entry name" value="ATP-grasp fold, B domain"/>
    <property type="match status" value="1"/>
</dbReference>
<dbReference type="GO" id="GO:0046872">
    <property type="term" value="F:metal ion binding"/>
    <property type="evidence" value="ECO:0007669"/>
    <property type="project" value="InterPro"/>
</dbReference>
<name>A0A6P2CY47_9BACT</name>
<proteinExistence type="predicted"/>
<gene>
    <name evidence="3" type="ORF">SOIL9_38910</name>
</gene>
<dbReference type="InterPro" id="IPR024710">
    <property type="entry name" value="MfnD"/>
</dbReference>
<dbReference type="InterPro" id="IPR003806">
    <property type="entry name" value="ATP-grasp_PylC-type"/>
</dbReference>
<dbReference type="AlphaFoldDB" id="A0A6P2CY47"/>
<evidence type="ECO:0000313" key="3">
    <source>
        <dbReference type="EMBL" id="VTR93823.1"/>
    </source>
</evidence>
<keyword evidence="1" id="KW-0067">ATP-binding</keyword>
<dbReference type="EMBL" id="LR593886">
    <property type="protein sequence ID" value="VTR93823.1"/>
    <property type="molecule type" value="Genomic_DNA"/>
</dbReference>
<keyword evidence="4" id="KW-1185">Reference proteome</keyword>
<dbReference type="Gene3D" id="3.40.50.11770">
    <property type="match status" value="1"/>
</dbReference>
<dbReference type="InterPro" id="IPR011761">
    <property type="entry name" value="ATP-grasp"/>
</dbReference>
<dbReference type="PIRSF" id="PIRSF016766">
    <property type="entry name" value="UCP016766_ATPgrasp"/>
    <property type="match status" value="1"/>
</dbReference>
<sequence length="323" mass="35146">MRVFVYEYMTATGVGREPGSPDHGMYREGRTMRDAVAEDFARVPGVTVEILDRFEGDDHEHEIRRVAARCEWALVIAPETAGRLDRDCWAVRQSASALLGSAITAVALTTDKLALAEHWHAHGVRTPATTDRAPTLCEALPVVWKLRDGAGSADTFLIRDRFELATALAARAPEHAMILQEFVPGRAASVAFLCGPHGYVPLQPTFQTLSADGRLKYEGGEVPIPGDIAARAVKLGRAAVECVPELLGYVGVDLVLGDAPDGSRDYAIEVNPRLTTSYIGLRELADFNVAEMMLRVARGEEVDAPRWKPGRMRFGPDGSVLSL</sequence>
<dbReference type="Pfam" id="PF18301">
    <property type="entry name" value="preATP-grasp_3"/>
    <property type="match status" value="1"/>
</dbReference>
<dbReference type="Proteomes" id="UP000464178">
    <property type="component" value="Chromosome"/>
</dbReference>
<evidence type="ECO:0000259" key="2">
    <source>
        <dbReference type="PROSITE" id="PS50975"/>
    </source>
</evidence>
<keyword evidence="3" id="KW-0436">Ligase</keyword>